<keyword evidence="2" id="KW-0288">FMN</keyword>
<dbReference type="EMBL" id="CP061282">
    <property type="protein sequence ID" value="QNS09255.1"/>
    <property type="molecule type" value="Genomic_DNA"/>
</dbReference>
<dbReference type="InterPro" id="IPR011251">
    <property type="entry name" value="Luciferase-like_dom"/>
</dbReference>
<dbReference type="GO" id="GO:0004497">
    <property type="term" value="F:monooxygenase activity"/>
    <property type="evidence" value="ECO:0007669"/>
    <property type="project" value="UniProtKB-KW"/>
</dbReference>
<sequence length="277" mass="28689">MSAPILAGRIDTHADGATFDTLTAVARAAEAAGFDALILDDSTRPAAGPGRFEATTLAAALAARTERIGLIVSALPADQAPYHVARIVASLDHLGRGRTGWLAGTGDPEGRTAELIDVARGLWDSFDDDAYVHDRADGLYWRLDAMHRLDHQGRHYDVAGPLNVARPPQGHPVVAVSGPALAAHADLVLLDDPADVPGVRDRAPGAKILLTTPAGAGDLLAASGADGLVVDLRDARDPERVTAAGVSGRPHAPTLRARLGLHRPAGRYADAAVTATA</sequence>
<organism evidence="6 7">
    <name type="scientific">Streptomyces xanthii</name>
    <dbReference type="NCBI Taxonomy" id="2768069"/>
    <lineage>
        <taxon>Bacteria</taxon>
        <taxon>Bacillati</taxon>
        <taxon>Actinomycetota</taxon>
        <taxon>Actinomycetes</taxon>
        <taxon>Kitasatosporales</taxon>
        <taxon>Streptomycetaceae</taxon>
        <taxon>Streptomyces</taxon>
    </lineage>
</organism>
<dbReference type="PANTHER" id="PTHR30011:SF16">
    <property type="entry name" value="C2H2 FINGER DOMAIN TRANSCRIPTION FACTOR (EUROFUNG)-RELATED"/>
    <property type="match status" value="1"/>
</dbReference>
<evidence type="ECO:0000256" key="4">
    <source>
        <dbReference type="ARBA" id="ARBA00023033"/>
    </source>
</evidence>
<keyword evidence="1" id="KW-0285">Flavoprotein</keyword>
<dbReference type="KEGG" id="sxn:IAG42_36505"/>
<keyword evidence="4" id="KW-0503">Monooxygenase</keyword>
<geneLocation type="plasmid" evidence="6 7">
    <name>unnamed1</name>
</geneLocation>
<dbReference type="Pfam" id="PF00296">
    <property type="entry name" value="Bac_luciferase"/>
    <property type="match status" value="1"/>
</dbReference>
<dbReference type="InterPro" id="IPR036661">
    <property type="entry name" value="Luciferase-like_sf"/>
</dbReference>
<evidence type="ECO:0000256" key="3">
    <source>
        <dbReference type="ARBA" id="ARBA00023002"/>
    </source>
</evidence>
<keyword evidence="3" id="KW-0560">Oxidoreductase</keyword>
<dbReference type="SUPFAM" id="SSF51679">
    <property type="entry name" value="Bacterial luciferase-like"/>
    <property type="match status" value="1"/>
</dbReference>
<keyword evidence="6" id="KW-0614">Plasmid</keyword>
<reference evidence="6 7" key="1">
    <citation type="submission" date="2020-09" db="EMBL/GenBank/DDBJ databases">
        <title>A novel species.</title>
        <authorList>
            <person name="Gao J."/>
        </authorList>
    </citation>
    <scope>NUCLEOTIDE SEQUENCE [LARGE SCALE GENOMIC DNA]</scope>
    <source>
        <strain evidence="6 7">CRXT-Y-14</strain>
        <plasmid evidence="6 7">unnamed1</plasmid>
    </source>
</reference>
<name>A0A7H1BKK0_9ACTN</name>
<protein>
    <submittedName>
        <fullName evidence="6">LLM class flavin-dependent oxidoreductase</fullName>
    </submittedName>
</protein>
<evidence type="ECO:0000259" key="5">
    <source>
        <dbReference type="Pfam" id="PF00296"/>
    </source>
</evidence>
<evidence type="ECO:0000256" key="1">
    <source>
        <dbReference type="ARBA" id="ARBA00022630"/>
    </source>
</evidence>
<dbReference type="InterPro" id="IPR051260">
    <property type="entry name" value="Diverse_substr_monoxygenases"/>
</dbReference>
<keyword evidence="7" id="KW-1185">Reference proteome</keyword>
<dbReference type="Proteomes" id="UP000516428">
    <property type="component" value="Plasmid unnamed1"/>
</dbReference>
<dbReference type="Gene3D" id="3.20.20.30">
    <property type="entry name" value="Luciferase-like domain"/>
    <property type="match status" value="1"/>
</dbReference>
<dbReference type="AlphaFoldDB" id="A0A7H1BKK0"/>
<dbReference type="PANTHER" id="PTHR30011">
    <property type="entry name" value="ALKANESULFONATE MONOOXYGENASE-RELATED"/>
    <property type="match status" value="1"/>
</dbReference>
<dbReference type="RefSeq" id="WP_188341910.1">
    <property type="nucleotide sequence ID" value="NZ_CP061282.1"/>
</dbReference>
<accession>A0A7H1BKK0</accession>
<evidence type="ECO:0000256" key="2">
    <source>
        <dbReference type="ARBA" id="ARBA00022643"/>
    </source>
</evidence>
<gene>
    <name evidence="6" type="ORF">IAG42_36505</name>
</gene>
<evidence type="ECO:0000313" key="6">
    <source>
        <dbReference type="EMBL" id="QNS09255.1"/>
    </source>
</evidence>
<dbReference type="GO" id="GO:0016705">
    <property type="term" value="F:oxidoreductase activity, acting on paired donors, with incorporation or reduction of molecular oxygen"/>
    <property type="evidence" value="ECO:0007669"/>
    <property type="project" value="InterPro"/>
</dbReference>
<evidence type="ECO:0000313" key="7">
    <source>
        <dbReference type="Proteomes" id="UP000516428"/>
    </source>
</evidence>
<feature type="domain" description="Luciferase-like" evidence="5">
    <location>
        <begin position="11"/>
        <end position="178"/>
    </location>
</feature>
<proteinExistence type="predicted"/>